<organism evidence="13 14">
    <name type="scientific">Malassezia cuniculi</name>
    <dbReference type="NCBI Taxonomy" id="948313"/>
    <lineage>
        <taxon>Eukaryota</taxon>
        <taxon>Fungi</taxon>
        <taxon>Dikarya</taxon>
        <taxon>Basidiomycota</taxon>
        <taxon>Ustilaginomycotina</taxon>
        <taxon>Malasseziomycetes</taxon>
        <taxon>Malasseziales</taxon>
        <taxon>Malasseziaceae</taxon>
        <taxon>Malassezia</taxon>
    </lineage>
</organism>
<evidence type="ECO:0000256" key="2">
    <source>
        <dbReference type="ARBA" id="ARBA00005792"/>
    </source>
</evidence>
<sequence length="241" mass="26221">MKLSSVLTITGVSLGVAVLGYAVYFDYRRRNDPSFRKLLKKQTKRSAKAAKREKKAAVEEENAALDALVREIASPGVLPADVQQRESFFMEQVAMGEALFAQGPAYHVQAAGAFFKALKVYPAPLELVMIYQKAVPKEVFDLIMKLVARDVRPPVFADQANANASSNAASSAALDGVDDESPMESATIQDIDDDAKEDVAKEDAKTEEPKKATEEPKEPKAEAEAETEAEKPKKEATEEAA</sequence>
<evidence type="ECO:0000256" key="5">
    <source>
        <dbReference type="ARBA" id="ARBA00022787"/>
    </source>
</evidence>
<dbReference type="GO" id="GO:0008320">
    <property type="term" value="F:protein transmembrane transporter activity"/>
    <property type="evidence" value="ECO:0007669"/>
    <property type="project" value="TreeGrafter"/>
</dbReference>
<keyword evidence="14" id="KW-1185">Reference proteome</keyword>
<dbReference type="Pfam" id="PF02064">
    <property type="entry name" value="MAS20"/>
    <property type="match status" value="1"/>
</dbReference>
<keyword evidence="3" id="KW-0813">Transport</keyword>
<dbReference type="GO" id="GO:0016031">
    <property type="term" value="P:tRNA import into mitochondrion"/>
    <property type="evidence" value="ECO:0007669"/>
    <property type="project" value="TreeGrafter"/>
</dbReference>
<feature type="compositionally biased region" description="Basic and acidic residues" evidence="11">
    <location>
        <begin position="197"/>
        <end position="241"/>
    </location>
</feature>
<dbReference type="GO" id="GO:0030150">
    <property type="term" value="P:protein import into mitochondrial matrix"/>
    <property type="evidence" value="ECO:0007669"/>
    <property type="project" value="TreeGrafter"/>
</dbReference>
<evidence type="ECO:0000313" key="14">
    <source>
        <dbReference type="Proteomes" id="UP001219933"/>
    </source>
</evidence>
<reference evidence="13" key="1">
    <citation type="submission" date="2023-03" db="EMBL/GenBank/DDBJ databases">
        <title>Mating type loci evolution in Malassezia.</title>
        <authorList>
            <person name="Coelho M.A."/>
        </authorList>
    </citation>
    <scope>NUCLEOTIDE SEQUENCE</scope>
    <source>
        <strain evidence="13">CBS 11721</strain>
    </source>
</reference>
<keyword evidence="10" id="KW-0175">Coiled coil</keyword>
<keyword evidence="6" id="KW-0653">Protein transport</keyword>
<dbReference type="InterPro" id="IPR023392">
    <property type="entry name" value="Tom20_dom_sf"/>
</dbReference>
<dbReference type="PANTHER" id="PTHR12430:SF0">
    <property type="entry name" value="TRANSLOCASE OF OUTER MITOCHONDRIAL MEMBRANE 20"/>
    <property type="match status" value="1"/>
</dbReference>
<gene>
    <name evidence="13" type="primary">TOM20</name>
    <name evidence="13" type="ORF">MCUN1_000999</name>
</gene>
<keyword evidence="9 12" id="KW-0472">Membrane</keyword>
<evidence type="ECO:0000256" key="12">
    <source>
        <dbReference type="SAM" id="Phobius"/>
    </source>
</evidence>
<evidence type="ECO:0000313" key="13">
    <source>
        <dbReference type="EMBL" id="WFD34163.1"/>
    </source>
</evidence>
<dbReference type="GO" id="GO:0005742">
    <property type="term" value="C:mitochondrial outer membrane translocase complex"/>
    <property type="evidence" value="ECO:0007669"/>
    <property type="project" value="InterPro"/>
</dbReference>
<feature type="compositionally biased region" description="Low complexity" evidence="11">
    <location>
        <begin position="161"/>
        <end position="173"/>
    </location>
</feature>
<dbReference type="SUPFAM" id="SSF47157">
    <property type="entry name" value="Mitochondrial import receptor subunit Tom20"/>
    <property type="match status" value="1"/>
</dbReference>
<feature type="transmembrane region" description="Helical" evidence="12">
    <location>
        <begin position="6"/>
        <end position="27"/>
    </location>
</feature>
<feature type="region of interest" description="Disordered" evidence="11">
    <location>
        <begin position="161"/>
        <end position="241"/>
    </location>
</feature>
<evidence type="ECO:0000256" key="7">
    <source>
        <dbReference type="ARBA" id="ARBA00022989"/>
    </source>
</evidence>
<protein>
    <submittedName>
        <fullName evidence="13">Mitochondrial import receptor subunit tom20</fullName>
    </submittedName>
</protein>
<dbReference type="GO" id="GO:0006605">
    <property type="term" value="P:protein targeting"/>
    <property type="evidence" value="ECO:0007669"/>
    <property type="project" value="InterPro"/>
</dbReference>
<dbReference type="AlphaFoldDB" id="A0AAF0EWW1"/>
<feature type="coiled-coil region" evidence="10">
    <location>
        <begin position="40"/>
        <end position="71"/>
    </location>
</feature>
<keyword evidence="8" id="KW-0496">Mitochondrion</keyword>
<evidence type="ECO:0000256" key="1">
    <source>
        <dbReference type="ARBA" id="ARBA00004572"/>
    </source>
</evidence>
<evidence type="ECO:0000256" key="8">
    <source>
        <dbReference type="ARBA" id="ARBA00023128"/>
    </source>
</evidence>
<evidence type="ECO:0000256" key="10">
    <source>
        <dbReference type="SAM" id="Coils"/>
    </source>
</evidence>
<evidence type="ECO:0000256" key="3">
    <source>
        <dbReference type="ARBA" id="ARBA00022448"/>
    </source>
</evidence>
<dbReference type="PANTHER" id="PTHR12430">
    <property type="entry name" value="MITOCHONDRIAL IMPORT RECEPTOR SUBUNIT TOM20"/>
    <property type="match status" value="1"/>
</dbReference>
<evidence type="ECO:0000256" key="4">
    <source>
        <dbReference type="ARBA" id="ARBA00022692"/>
    </source>
</evidence>
<evidence type="ECO:0000256" key="6">
    <source>
        <dbReference type="ARBA" id="ARBA00022927"/>
    </source>
</evidence>
<comment type="subcellular location">
    <subcellularLocation>
        <location evidence="1">Mitochondrion outer membrane</location>
        <topology evidence="1">Single-pass membrane protein</topology>
    </subcellularLocation>
</comment>
<comment type="similarity">
    <text evidence="2">Belongs to the Tom20 family.</text>
</comment>
<evidence type="ECO:0000256" key="9">
    <source>
        <dbReference type="ARBA" id="ARBA00023136"/>
    </source>
</evidence>
<dbReference type="PRINTS" id="PR00351">
    <property type="entry name" value="OM20RECEPTOR"/>
</dbReference>
<keyword evidence="5" id="KW-1000">Mitochondrion outer membrane</keyword>
<accession>A0AAF0EWW1</accession>
<dbReference type="Proteomes" id="UP001219933">
    <property type="component" value="Chromosome 2"/>
</dbReference>
<evidence type="ECO:0000256" key="11">
    <source>
        <dbReference type="SAM" id="MobiDB-lite"/>
    </source>
</evidence>
<dbReference type="InterPro" id="IPR002056">
    <property type="entry name" value="MAS20"/>
</dbReference>
<keyword evidence="4 12" id="KW-0812">Transmembrane</keyword>
<keyword evidence="13" id="KW-0675">Receptor</keyword>
<proteinExistence type="inferred from homology"/>
<keyword evidence="7 12" id="KW-1133">Transmembrane helix</keyword>
<dbReference type="GO" id="GO:0030943">
    <property type="term" value="F:mitochondrion targeting sequence binding"/>
    <property type="evidence" value="ECO:0007669"/>
    <property type="project" value="TreeGrafter"/>
</dbReference>
<dbReference type="EMBL" id="CP119878">
    <property type="protein sequence ID" value="WFD34163.1"/>
    <property type="molecule type" value="Genomic_DNA"/>
</dbReference>
<dbReference type="Gene3D" id="1.20.960.10">
    <property type="entry name" value="Mitochondrial outer membrane translocase complex, subunit Tom20 domain"/>
    <property type="match status" value="1"/>
</dbReference>
<dbReference type="GO" id="GO:0006886">
    <property type="term" value="P:intracellular protein transport"/>
    <property type="evidence" value="ECO:0007669"/>
    <property type="project" value="InterPro"/>
</dbReference>
<name>A0AAF0EWW1_9BASI</name>